<name>A0A6P7NT35_BETSP</name>
<evidence type="ECO:0000256" key="1">
    <source>
        <dbReference type="PROSITE-ProRule" id="PRU00047"/>
    </source>
</evidence>
<accession>A0A6P7NT35</accession>
<evidence type="ECO:0000256" key="2">
    <source>
        <dbReference type="SAM" id="Coils"/>
    </source>
</evidence>
<dbReference type="GO" id="GO:0003676">
    <property type="term" value="F:nucleic acid binding"/>
    <property type="evidence" value="ECO:0007669"/>
    <property type="project" value="InterPro"/>
</dbReference>
<dbReference type="OrthoDB" id="8956736at2759"/>
<feature type="compositionally biased region" description="Acidic residues" evidence="3">
    <location>
        <begin position="212"/>
        <end position="223"/>
    </location>
</feature>
<dbReference type="KEGG" id="bspl:114864488"/>
<dbReference type="RefSeq" id="XP_029021185.1">
    <property type="nucleotide sequence ID" value="XM_029165352.3"/>
</dbReference>
<evidence type="ECO:0000313" key="5">
    <source>
        <dbReference type="Proteomes" id="UP000515150"/>
    </source>
</evidence>
<keyword evidence="1" id="KW-0863">Zinc-finger</keyword>
<dbReference type="AlphaFoldDB" id="A0A6P7NT35"/>
<keyword evidence="2" id="KW-0175">Coiled coil</keyword>
<organism evidence="5 6">
    <name type="scientific">Betta splendens</name>
    <name type="common">Siamese fighting fish</name>
    <dbReference type="NCBI Taxonomy" id="158456"/>
    <lineage>
        <taxon>Eukaryota</taxon>
        <taxon>Metazoa</taxon>
        <taxon>Chordata</taxon>
        <taxon>Craniata</taxon>
        <taxon>Vertebrata</taxon>
        <taxon>Euteleostomi</taxon>
        <taxon>Actinopterygii</taxon>
        <taxon>Neopterygii</taxon>
        <taxon>Teleostei</taxon>
        <taxon>Neoteleostei</taxon>
        <taxon>Acanthomorphata</taxon>
        <taxon>Anabantaria</taxon>
        <taxon>Anabantiformes</taxon>
        <taxon>Anabantoidei</taxon>
        <taxon>Osphronemidae</taxon>
        <taxon>Betta</taxon>
    </lineage>
</organism>
<evidence type="ECO:0000256" key="3">
    <source>
        <dbReference type="SAM" id="MobiDB-lite"/>
    </source>
</evidence>
<dbReference type="PROSITE" id="PS50158">
    <property type="entry name" value="ZF_CCHC"/>
    <property type="match status" value="1"/>
</dbReference>
<dbReference type="GeneID" id="114864488"/>
<reference evidence="6" key="1">
    <citation type="submission" date="2025-08" db="UniProtKB">
        <authorList>
            <consortium name="RefSeq"/>
        </authorList>
    </citation>
    <scope>IDENTIFICATION</scope>
</reference>
<dbReference type="InParanoid" id="A0A6P7NT35"/>
<dbReference type="Proteomes" id="UP000515150">
    <property type="component" value="Chromosome 10"/>
</dbReference>
<feature type="domain" description="CCHC-type" evidence="4">
    <location>
        <begin position="601"/>
        <end position="615"/>
    </location>
</feature>
<feature type="region of interest" description="Disordered" evidence="3">
    <location>
        <begin position="204"/>
        <end position="231"/>
    </location>
</feature>
<evidence type="ECO:0000313" key="6">
    <source>
        <dbReference type="RefSeq" id="XP_029021185.1"/>
    </source>
</evidence>
<dbReference type="InterPro" id="IPR001878">
    <property type="entry name" value="Znf_CCHC"/>
</dbReference>
<dbReference type="InterPro" id="IPR036875">
    <property type="entry name" value="Znf_CCHC_sf"/>
</dbReference>
<keyword evidence="1" id="KW-0479">Metal-binding</keyword>
<dbReference type="GO" id="GO:0008270">
    <property type="term" value="F:zinc ion binding"/>
    <property type="evidence" value="ECO:0007669"/>
    <property type="project" value="UniProtKB-KW"/>
</dbReference>
<sequence>MAALKDTSPVAILGRKHPLLSQEIEKYSKKWNKRTGKAQSPWPSDGTFDHEQCVEMEVLIKNYKINDKSTKRLCKREREVAMLKLFTDQAQLLREKTAEYVKKQIERRKEERKKGESLKAEPPSYAAQMPVREIRLLGDYSLRSGKSGKSIYPINELKKVRERERELDDIEDLPATYAKAVQLAGKDTRRISGLHDKVMHDIKQSECAQDGSEGEEQGEEEGATGESERVRRSLAEVQYSKLPDPSMVSTPRYLQAGAKPKQARIKEKMPRPEAFAPGSEVVEEHGQMEGVITLSSKGHPVSAEVVEEASEYPLLAKGANLQYVPWPTMDLEGLVQRLPCLHDGAGKWVAAFEEETIATILAVGDLKALLGKVLGKQEMEETLRSAQMNAYAGTQAHNGELFNRHRNALWTALRLRYPTRIQPDSIVAVPIKDDESPQAYVHLTQKEWIRQTGGRPDEDIFHRQALRKRIVDGLPLPAQSKLGDAVGLYTMPFEQFTDHVIDAVTKIRSAALRQKQQDEETVRKLTQQQLTEGRKKIQAVVQPVTAAGHASPPTITAPPAVQPQVIYVQSGGWRGGPPRMRGGATVGRARVMWGNRENEVRCFRCGRVGHMRRQCYGSVRQIPQGAPRQMGPTSPWQGPPAGY</sequence>
<protein>
    <submittedName>
        <fullName evidence="6">Uncharacterized protein LOC114864488 isoform X1</fullName>
    </submittedName>
</protein>
<dbReference type="SMART" id="SM00343">
    <property type="entry name" value="ZnF_C2HC"/>
    <property type="match status" value="1"/>
</dbReference>
<proteinExistence type="predicted"/>
<keyword evidence="1" id="KW-0862">Zinc</keyword>
<feature type="coiled-coil region" evidence="2">
    <location>
        <begin position="93"/>
        <end position="121"/>
    </location>
</feature>
<evidence type="ECO:0000259" key="4">
    <source>
        <dbReference type="PROSITE" id="PS50158"/>
    </source>
</evidence>
<dbReference type="SUPFAM" id="SSF57756">
    <property type="entry name" value="Retrovirus zinc finger-like domains"/>
    <property type="match status" value="1"/>
</dbReference>
<keyword evidence="5" id="KW-1185">Reference proteome</keyword>
<gene>
    <name evidence="6" type="primary">LOC114864488</name>
</gene>
<feature type="region of interest" description="Disordered" evidence="3">
    <location>
        <begin position="622"/>
        <end position="643"/>
    </location>
</feature>